<dbReference type="CDD" id="cd00798">
    <property type="entry name" value="INT_XerDC_C"/>
    <property type="match status" value="1"/>
</dbReference>
<dbReference type="Gene3D" id="1.10.150.130">
    <property type="match status" value="1"/>
</dbReference>
<feature type="active site" evidence="11">
    <location>
        <position position="287"/>
    </location>
</feature>
<dbReference type="InterPro" id="IPR002104">
    <property type="entry name" value="Integrase_catalytic"/>
</dbReference>
<evidence type="ECO:0000256" key="9">
    <source>
        <dbReference type="ARBA" id="ARBA00023172"/>
    </source>
</evidence>
<dbReference type="HOGENOM" id="CLU_027562_9_6_7"/>
<feature type="domain" description="Core-binding (CB)" evidence="14">
    <location>
        <begin position="22"/>
        <end position="107"/>
    </location>
</feature>
<organism evidence="15 16">
    <name type="scientific">Nitratidesulfovibrio vulgaris (strain DP4)</name>
    <name type="common">Desulfovibrio vulgaris</name>
    <dbReference type="NCBI Taxonomy" id="391774"/>
    <lineage>
        <taxon>Bacteria</taxon>
        <taxon>Pseudomonadati</taxon>
        <taxon>Thermodesulfobacteriota</taxon>
        <taxon>Desulfovibrionia</taxon>
        <taxon>Desulfovibrionales</taxon>
        <taxon>Desulfovibrionaceae</taxon>
        <taxon>Nitratidesulfovibrio</taxon>
    </lineage>
</organism>
<feature type="active site" description="O-(3'-phospho-DNA)-tyrosine intermediate" evidence="11">
    <location>
        <position position="296"/>
    </location>
</feature>
<dbReference type="Pfam" id="PF02899">
    <property type="entry name" value="Phage_int_SAM_1"/>
    <property type="match status" value="1"/>
</dbReference>
<dbReference type="PROSITE" id="PS51900">
    <property type="entry name" value="CB"/>
    <property type="match status" value="1"/>
</dbReference>
<dbReference type="GO" id="GO:0051301">
    <property type="term" value="P:cell division"/>
    <property type="evidence" value="ECO:0007669"/>
    <property type="project" value="UniProtKB-KW"/>
</dbReference>
<feature type="region of interest" description="Disordered" evidence="12">
    <location>
        <begin position="1"/>
        <end position="20"/>
    </location>
</feature>
<dbReference type="Proteomes" id="UP000009173">
    <property type="component" value="Chromosome"/>
</dbReference>
<dbReference type="InterPro" id="IPR023009">
    <property type="entry name" value="Tyrosine_recombinase_XerC/XerD"/>
</dbReference>
<evidence type="ECO:0000256" key="5">
    <source>
        <dbReference type="ARBA" id="ARBA00022618"/>
    </source>
</evidence>
<evidence type="ECO:0000256" key="4">
    <source>
        <dbReference type="ARBA" id="ARBA00022490"/>
    </source>
</evidence>
<comment type="subunit">
    <text evidence="11">Forms a cyclic heterotetrameric complex composed of two molecules of XerC and two molecules of XerD.</text>
</comment>
<name>A0A0H3A8N0_NITV4</name>
<dbReference type="GO" id="GO:0007059">
    <property type="term" value="P:chromosome segregation"/>
    <property type="evidence" value="ECO:0007669"/>
    <property type="project" value="UniProtKB-UniRule"/>
</dbReference>
<dbReference type="HAMAP" id="MF_01808">
    <property type="entry name" value="Recomb_XerC_XerD"/>
    <property type="match status" value="1"/>
</dbReference>
<comment type="function">
    <text evidence="11">Site-specific tyrosine recombinase, which acts by catalyzing the cutting and rejoining of the recombining DNA molecules. The XerC-XerD complex is essential to convert dimers of the bacterial chromosome into monomers to permit their segregation at cell division. It also contributes to the segregational stability of plasmids.</text>
</comment>
<evidence type="ECO:0000313" key="15">
    <source>
        <dbReference type="EMBL" id="ABM28450.1"/>
    </source>
</evidence>
<feature type="domain" description="Tyr recombinase" evidence="13">
    <location>
        <begin position="128"/>
        <end position="309"/>
    </location>
</feature>
<dbReference type="GO" id="GO:0006313">
    <property type="term" value="P:DNA transposition"/>
    <property type="evidence" value="ECO:0007669"/>
    <property type="project" value="UniProtKB-UniRule"/>
</dbReference>
<dbReference type="Gene3D" id="1.10.443.10">
    <property type="entry name" value="Intergrase catalytic core"/>
    <property type="match status" value="1"/>
</dbReference>
<keyword evidence="10 11" id="KW-0131">Cell cycle</keyword>
<feature type="active site" evidence="11">
    <location>
        <position position="261"/>
    </location>
</feature>
<dbReference type="InterPro" id="IPR044068">
    <property type="entry name" value="CB"/>
</dbReference>
<reference evidence="16" key="1">
    <citation type="journal article" date="2009" name="Environ. Microbiol.">
        <title>Contribution of mobile genetic elements to Desulfovibrio vulgaris genome plasticity.</title>
        <authorList>
            <person name="Walker C.B."/>
            <person name="Stolyar S."/>
            <person name="Chivian D."/>
            <person name="Pinel N."/>
            <person name="Gabster J.A."/>
            <person name="Dehal P.S."/>
            <person name="He Z."/>
            <person name="Yang Z.K."/>
            <person name="Yen H.C."/>
            <person name="Zhou J."/>
            <person name="Wall J.D."/>
            <person name="Hazen T.C."/>
            <person name="Arkin A.P."/>
            <person name="Stahl D.A."/>
        </authorList>
    </citation>
    <scope>NUCLEOTIDE SEQUENCE [LARGE SCALE GENOMIC DNA]</scope>
    <source>
        <strain evidence="16">DP4</strain>
    </source>
</reference>
<evidence type="ECO:0000256" key="1">
    <source>
        <dbReference type="ARBA" id="ARBA00004496"/>
    </source>
</evidence>
<dbReference type="EMBL" id="CP000527">
    <property type="protein sequence ID" value="ABM28450.1"/>
    <property type="molecule type" value="Genomic_DNA"/>
</dbReference>
<feature type="compositionally biased region" description="Polar residues" evidence="12">
    <location>
        <begin position="1"/>
        <end position="18"/>
    </location>
</feature>
<dbReference type="KEGG" id="dvl:Dvul_1432"/>
<evidence type="ECO:0000256" key="7">
    <source>
        <dbReference type="ARBA" id="ARBA00022908"/>
    </source>
</evidence>
<keyword evidence="5 11" id="KW-0132">Cell division</keyword>
<evidence type="ECO:0000256" key="12">
    <source>
        <dbReference type="SAM" id="MobiDB-lite"/>
    </source>
</evidence>
<feature type="active site" evidence="11">
    <location>
        <position position="168"/>
    </location>
</feature>
<feature type="active site" evidence="11">
    <location>
        <position position="264"/>
    </location>
</feature>
<sequence length="321" mass="36084">MKRTNAQPTSRSSSTAQPARQVRLAPVMDRWLEHLLVERGLAENTLAAYSADLIELQVFLEERGCLLAEVDEQTLFMHVVDLRRRGMAGRTLARHLATLRGFFAFAVGEGELEADPALFLENPKLARNLPDVLTRDEMATILARPDLSDRLGFRDRTMLELMYAAGLRVSELCALRPLDFDAQAGVVRVFGKGAKERIVPVHHVSCALVTAYLRDWRPAFSPVEPAMFLNRSGKGLSRQAVWKVVKRHVAEAGIHKDISPHTFRHSFATHLLEGGADLRSVQLLLGHADISATEIYTHVQADRLRRIHNAHHPRTRRPRTP</sequence>
<comment type="similarity">
    <text evidence="2 11">Belongs to the 'phage' integrase family. XerD subfamily.</text>
</comment>
<gene>
    <name evidence="11" type="primary">xerD</name>
    <name evidence="15" type="ordered locus">Dvul_1432</name>
</gene>
<dbReference type="NCBIfam" id="NF001399">
    <property type="entry name" value="PRK00283.1"/>
    <property type="match status" value="1"/>
</dbReference>
<dbReference type="InterPro" id="IPR013762">
    <property type="entry name" value="Integrase-like_cat_sf"/>
</dbReference>
<keyword evidence="4 11" id="KW-0963">Cytoplasm</keyword>
<dbReference type="SUPFAM" id="SSF56349">
    <property type="entry name" value="DNA breaking-rejoining enzymes"/>
    <property type="match status" value="1"/>
</dbReference>
<protein>
    <recommendedName>
        <fullName evidence="3 11">Tyrosine recombinase XerD</fullName>
    </recommendedName>
</protein>
<keyword evidence="7 11" id="KW-0229">DNA integration</keyword>
<dbReference type="InterPro" id="IPR011932">
    <property type="entry name" value="Recomb_XerD"/>
</dbReference>
<dbReference type="InterPro" id="IPR004107">
    <property type="entry name" value="Integrase_SAM-like_N"/>
</dbReference>
<proteinExistence type="inferred from homology"/>
<evidence type="ECO:0000313" key="16">
    <source>
        <dbReference type="Proteomes" id="UP000009173"/>
    </source>
</evidence>
<dbReference type="AlphaFoldDB" id="A0A0H3A8N0"/>
<dbReference type="PROSITE" id="PS51898">
    <property type="entry name" value="TYR_RECOMBINASE"/>
    <property type="match status" value="1"/>
</dbReference>
<accession>A0A0H3A8N0</accession>
<keyword evidence="8 11" id="KW-0238">DNA-binding</keyword>
<dbReference type="Pfam" id="PF00589">
    <property type="entry name" value="Phage_integrase"/>
    <property type="match status" value="1"/>
</dbReference>
<dbReference type="InterPro" id="IPR011010">
    <property type="entry name" value="DNA_brk_join_enz"/>
</dbReference>
<evidence type="ECO:0000256" key="6">
    <source>
        <dbReference type="ARBA" id="ARBA00022829"/>
    </source>
</evidence>
<evidence type="ECO:0000259" key="14">
    <source>
        <dbReference type="PROSITE" id="PS51900"/>
    </source>
</evidence>
<evidence type="ECO:0000256" key="11">
    <source>
        <dbReference type="HAMAP-Rule" id="MF_01807"/>
    </source>
</evidence>
<evidence type="ECO:0000256" key="2">
    <source>
        <dbReference type="ARBA" id="ARBA00010450"/>
    </source>
</evidence>
<comment type="subcellular location">
    <subcellularLocation>
        <location evidence="1 11">Cytoplasm</location>
    </subcellularLocation>
</comment>
<evidence type="ECO:0000256" key="3">
    <source>
        <dbReference type="ARBA" id="ARBA00015810"/>
    </source>
</evidence>
<dbReference type="HAMAP" id="MF_01807">
    <property type="entry name" value="Recomb_XerD"/>
    <property type="match status" value="1"/>
</dbReference>
<evidence type="ECO:0000259" key="13">
    <source>
        <dbReference type="PROSITE" id="PS51898"/>
    </source>
</evidence>
<dbReference type="InterPro" id="IPR010998">
    <property type="entry name" value="Integrase_recombinase_N"/>
</dbReference>
<evidence type="ECO:0000256" key="8">
    <source>
        <dbReference type="ARBA" id="ARBA00023125"/>
    </source>
</evidence>
<keyword evidence="9 11" id="KW-0233">DNA recombination</keyword>
<evidence type="ECO:0000256" key="10">
    <source>
        <dbReference type="ARBA" id="ARBA00023306"/>
    </source>
</evidence>
<dbReference type="PANTHER" id="PTHR30349:SF81">
    <property type="entry name" value="TYROSINE RECOMBINASE XERC"/>
    <property type="match status" value="1"/>
</dbReference>
<dbReference type="GO" id="GO:0009037">
    <property type="term" value="F:tyrosine-based site-specific recombinase activity"/>
    <property type="evidence" value="ECO:0007669"/>
    <property type="project" value="UniProtKB-UniRule"/>
</dbReference>
<dbReference type="PANTHER" id="PTHR30349">
    <property type="entry name" value="PHAGE INTEGRASE-RELATED"/>
    <property type="match status" value="1"/>
</dbReference>
<dbReference type="InterPro" id="IPR050090">
    <property type="entry name" value="Tyrosine_recombinase_XerCD"/>
</dbReference>
<keyword evidence="6 11" id="KW-0159">Chromosome partition</keyword>
<dbReference type="NCBIfam" id="TIGR02225">
    <property type="entry name" value="recomb_XerD"/>
    <property type="match status" value="1"/>
</dbReference>
<feature type="active site" evidence="11">
    <location>
        <position position="192"/>
    </location>
</feature>
<dbReference type="GO" id="GO:0005737">
    <property type="term" value="C:cytoplasm"/>
    <property type="evidence" value="ECO:0007669"/>
    <property type="project" value="UniProtKB-SubCell"/>
</dbReference>
<dbReference type="GO" id="GO:0003677">
    <property type="term" value="F:DNA binding"/>
    <property type="evidence" value="ECO:0007669"/>
    <property type="project" value="UniProtKB-UniRule"/>
</dbReference>